<dbReference type="GeneID" id="28816577"/>
<dbReference type="KEGG" id="psco:LY89DRAFT_339322"/>
<evidence type="ECO:0000313" key="1">
    <source>
        <dbReference type="EMBL" id="KUJ08271.1"/>
    </source>
</evidence>
<dbReference type="RefSeq" id="XP_018062626.1">
    <property type="nucleotide sequence ID" value="XM_018206851.1"/>
</dbReference>
<accession>A0A132B7F4</accession>
<keyword evidence="2" id="KW-1185">Reference proteome</keyword>
<dbReference type="EMBL" id="KQ947436">
    <property type="protein sequence ID" value="KUJ08271.1"/>
    <property type="molecule type" value="Genomic_DNA"/>
</dbReference>
<dbReference type="InParanoid" id="A0A132B7F4"/>
<evidence type="ECO:0000313" key="2">
    <source>
        <dbReference type="Proteomes" id="UP000070700"/>
    </source>
</evidence>
<sequence length="59" mass="6832">MRANVLRTLLSVELDDMNHATEDEVSSIQCDKFHECYGQAKKYFPYMDSVTELSVFLVL</sequence>
<dbReference type="AlphaFoldDB" id="A0A132B7F4"/>
<gene>
    <name evidence="1" type="ORF">LY89DRAFT_339322</name>
</gene>
<name>A0A132B7F4_MOLSC</name>
<reference evidence="1 2" key="1">
    <citation type="submission" date="2015-10" db="EMBL/GenBank/DDBJ databases">
        <title>Full genome of DAOMC 229536 Phialocephala scopiformis, a fungal endophyte of spruce producing the potent anti-insectan compound rugulosin.</title>
        <authorList>
            <consortium name="DOE Joint Genome Institute"/>
            <person name="Walker A.K."/>
            <person name="Frasz S.L."/>
            <person name="Seifert K.A."/>
            <person name="Miller J.D."/>
            <person name="Mondo S.J."/>
            <person name="Labutti K."/>
            <person name="Lipzen A."/>
            <person name="Dockter R."/>
            <person name="Kennedy M."/>
            <person name="Grigoriev I.V."/>
            <person name="Spatafora J.W."/>
        </authorList>
    </citation>
    <scope>NUCLEOTIDE SEQUENCE [LARGE SCALE GENOMIC DNA]</scope>
    <source>
        <strain evidence="1 2">CBS 120377</strain>
    </source>
</reference>
<dbReference type="Proteomes" id="UP000070700">
    <property type="component" value="Unassembled WGS sequence"/>
</dbReference>
<proteinExistence type="predicted"/>
<organism evidence="1 2">
    <name type="scientific">Mollisia scopiformis</name>
    <name type="common">Conifer needle endophyte fungus</name>
    <name type="synonym">Phialocephala scopiformis</name>
    <dbReference type="NCBI Taxonomy" id="149040"/>
    <lineage>
        <taxon>Eukaryota</taxon>
        <taxon>Fungi</taxon>
        <taxon>Dikarya</taxon>
        <taxon>Ascomycota</taxon>
        <taxon>Pezizomycotina</taxon>
        <taxon>Leotiomycetes</taxon>
        <taxon>Helotiales</taxon>
        <taxon>Mollisiaceae</taxon>
        <taxon>Mollisia</taxon>
    </lineage>
</organism>
<protein>
    <submittedName>
        <fullName evidence="1">Uncharacterized protein</fullName>
    </submittedName>
</protein>